<accession>A0AAV5TEN0</accession>
<keyword evidence="3" id="KW-1185">Reference proteome</keyword>
<organism evidence="2 3">
    <name type="scientific">Pristionchus entomophagus</name>
    <dbReference type="NCBI Taxonomy" id="358040"/>
    <lineage>
        <taxon>Eukaryota</taxon>
        <taxon>Metazoa</taxon>
        <taxon>Ecdysozoa</taxon>
        <taxon>Nematoda</taxon>
        <taxon>Chromadorea</taxon>
        <taxon>Rhabditida</taxon>
        <taxon>Rhabditina</taxon>
        <taxon>Diplogasteromorpha</taxon>
        <taxon>Diplogasteroidea</taxon>
        <taxon>Neodiplogasteridae</taxon>
        <taxon>Pristionchus</taxon>
    </lineage>
</organism>
<dbReference type="AlphaFoldDB" id="A0AAV5TEN0"/>
<sequence length="108" mass="12261">HIQDLGPDAADLMQMTIASTKKVTREEPSIARLLCTIMEKRQGEEAEWRCSNVDISSTPRRKTRERDSNASSDGAAISKLWSRAHSWTHMLTCLEAATKLMIECDRWV</sequence>
<evidence type="ECO:0000313" key="3">
    <source>
        <dbReference type="Proteomes" id="UP001432027"/>
    </source>
</evidence>
<feature type="non-terminal residue" evidence="2">
    <location>
        <position position="108"/>
    </location>
</feature>
<gene>
    <name evidence="2" type="ORF">PENTCL1PPCAC_13624</name>
</gene>
<name>A0AAV5TEN0_9BILA</name>
<dbReference type="EMBL" id="BTSX01000003">
    <property type="protein sequence ID" value="GMS91449.1"/>
    <property type="molecule type" value="Genomic_DNA"/>
</dbReference>
<evidence type="ECO:0000313" key="2">
    <source>
        <dbReference type="EMBL" id="GMS91449.1"/>
    </source>
</evidence>
<evidence type="ECO:0000256" key="1">
    <source>
        <dbReference type="SAM" id="MobiDB-lite"/>
    </source>
</evidence>
<feature type="non-terminal residue" evidence="2">
    <location>
        <position position="1"/>
    </location>
</feature>
<comment type="caution">
    <text evidence="2">The sequence shown here is derived from an EMBL/GenBank/DDBJ whole genome shotgun (WGS) entry which is preliminary data.</text>
</comment>
<reference evidence="2" key="1">
    <citation type="submission" date="2023-10" db="EMBL/GenBank/DDBJ databases">
        <title>Genome assembly of Pristionchus species.</title>
        <authorList>
            <person name="Yoshida K."/>
            <person name="Sommer R.J."/>
        </authorList>
    </citation>
    <scope>NUCLEOTIDE SEQUENCE</scope>
    <source>
        <strain evidence="2">RS0144</strain>
    </source>
</reference>
<proteinExistence type="predicted"/>
<feature type="region of interest" description="Disordered" evidence="1">
    <location>
        <begin position="55"/>
        <end position="74"/>
    </location>
</feature>
<dbReference type="Proteomes" id="UP001432027">
    <property type="component" value="Unassembled WGS sequence"/>
</dbReference>
<protein>
    <submittedName>
        <fullName evidence="2">Uncharacterized protein</fullName>
    </submittedName>
</protein>